<evidence type="ECO:0000313" key="2">
    <source>
        <dbReference type="EMBL" id="CAD9425612.1"/>
    </source>
</evidence>
<sequence>MAQASRLLLLCRWHGLVSCQSGSALLTPCASLLSPSMGQGHGRWTTPRSRAAPTALLPVPCDDSKVIGSNSPMNGKDGTLFVSEDQYSIKPLLLNSSNHHVFNINLHEGSQCRQNVERYYCLCKDFSDLHVTTSCFTIWRQHKKTNGYAKVIPAVASGDANEAVRIFFFDDNLDWEGHETSPGICNLRDVSTGKFVDFGEGHNGFRREHAARHTVIHHSTEFNNVLVKANILDAMEDPEYFANIVHKYSQEGEKIIVFMDVNSTIVCNDTVQGKDLAGTLLSTLFEFIELRPTTPFDLTWDSEEPIRVDKTKSLKQLVKEITHNNSGVYSAFWTEPICWKFFSEVVTRGDLRWVGEEQLMTLEALQGLFQEYLVSLEAVTTKDGIADSWFRVFEGLKGQHTVVLNSFGVDTRKVILATVPNEKRVLQITVNYEIWDSRDVTKFESQFASKDS</sequence>
<feature type="signal peptide" evidence="1">
    <location>
        <begin position="1"/>
        <end position="19"/>
    </location>
</feature>
<protein>
    <submittedName>
        <fullName evidence="2">Uncharacterized protein</fullName>
    </submittedName>
</protein>
<evidence type="ECO:0000256" key="1">
    <source>
        <dbReference type="SAM" id="SignalP"/>
    </source>
</evidence>
<gene>
    <name evidence="2" type="ORF">AAND1436_LOCUS18068</name>
</gene>
<feature type="chain" id="PRO_5031078340" evidence="1">
    <location>
        <begin position="20"/>
        <end position="452"/>
    </location>
</feature>
<dbReference type="AlphaFoldDB" id="A0A7S2G357"/>
<keyword evidence="1" id="KW-0732">Signal</keyword>
<accession>A0A7S2G357</accession>
<organism evidence="2">
    <name type="scientific">Alexandrium andersonii</name>
    <dbReference type="NCBI Taxonomy" id="327968"/>
    <lineage>
        <taxon>Eukaryota</taxon>
        <taxon>Sar</taxon>
        <taxon>Alveolata</taxon>
        <taxon>Dinophyceae</taxon>
        <taxon>Gonyaulacales</taxon>
        <taxon>Pyrocystaceae</taxon>
        <taxon>Alexandrium</taxon>
    </lineage>
</organism>
<proteinExistence type="predicted"/>
<name>A0A7S2G357_9DINO</name>
<reference evidence="2" key="1">
    <citation type="submission" date="2021-01" db="EMBL/GenBank/DDBJ databases">
        <authorList>
            <person name="Corre E."/>
            <person name="Pelletier E."/>
            <person name="Niang G."/>
            <person name="Scheremetjew M."/>
            <person name="Finn R."/>
            <person name="Kale V."/>
            <person name="Holt S."/>
            <person name="Cochrane G."/>
            <person name="Meng A."/>
            <person name="Brown T."/>
            <person name="Cohen L."/>
        </authorList>
    </citation>
    <scope>NUCLEOTIDE SEQUENCE</scope>
    <source>
        <strain evidence="2">CCMP2222</strain>
    </source>
</reference>
<dbReference type="EMBL" id="HBGQ01036685">
    <property type="protein sequence ID" value="CAD9425612.1"/>
    <property type="molecule type" value="Transcribed_RNA"/>
</dbReference>